<sequence>MVTLILVALLVTATIFLVGYVLLDLLFGKTPIQRRLSVLRRFRVRTVTEDAPLLRRMLVSAGEQLEAIPLTARLAARDEPLLDRLGGSIKPAEYLAVRFAVMIVTVILLLWIMPWPVAILGGLALGFLLCSFALTFRVNRRERQFGDELPGALNLMTSSLRAGFTLNQSVEAAVRDDGGPVATELRRALAETRIGGSFEDALERVGERMHSYEMSWLVMALRLQREVGGSLVDVMQTTADTMRERAYIKRHVRALSGEGRISAYVLTGMPPLTALAIQLTQPGYLRPLFTEPIGILLLVVALTGMGLGGLWLRSVVRVEV</sequence>
<evidence type="ECO:0000256" key="3">
    <source>
        <dbReference type="ARBA" id="ARBA00022692"/>
    </source>
</evidence>
<dbReference type="GO" id="GO:0005886">
    <property type="term" value="C:plasma membrane"/>
    <property type="evidence" value="ECO:0007669"/>
    <property type="project" value="UniProtKB-SubCell"/>
</dbReference>
<keyword evidence="5 6" id="KW-0472">Membrane</keyword>
<evidence type="ECO:0000313" key="9">
    <source>
        <dbReference type="Proteomes" id="UP000198688"/>
    </source>
</evidence>
<dbReference type="Gene3D" id="1.20.81.30">
    <property type="entry name" value="Type II secretion system (T2SS), domain F"/>
    <property type="match status" value="1"/>
</dbReference>
<gene>
    <name evidence="8" type="ORF">SAMN04489716_4752</name>
</gene>
<evidence type="ECO:0000256" key="2">
    <source>
        <dbReference type="ARBA" id="ARBA00022475"/>
    </source>
</evidence>
<keyword evidence="3 6" id="KW-0812">Transmembrane</keyword>
<dbReference type="Pfam" id="PF00482">
    <property type="entry name" value="T2SSF"/>
    <property type="match status" value="1"/>
</dbReference>
<dbReference type="OrthoDB" id="597333at2"/>
<protein>
    <submittedName>
        <fullName evidence="8">Tight adherence protein B</fullName>
    </submittedName>
</protein>
<accession>A0A1H2BN53</accession>
<dbReference type="InterPro" id="IPR018076">
    <property type="entry name" value="T2SS_GspF_dom"/>
</dbReference>
<feature type="transmembrane region" description="Helical" evidence="6">
    <location>
        <begin position="261"/>
        <end position="281"/>
    </location>
</feature>
<evidence type="ECO:0000256" key="6">
    <source>
        <dbReference type="SAM" id="Phobius"/>
    </source>
</evidence>
<organism evidence="8 9">
    <name type="scientific">Actinoplanes derwentensis</name>
    <dbReference type="NCBI Taxonomy" id="113562"/>
    <lineage>
        <taxon>Bacteria</taxon>
        <taxon>Bacillati</taxon>
        <taxon>Actinomycetota</taxon>
        <taxon>Actinomycetes</taxon>
        <taxon>Micromonosporales</taxon>
        <taxon>Micromonosporaceae</taxon>
        <taxon>Actinoplanes</taxon>
    </lineage>
</organism>
<dbReference type="RefSeq" id="WP_092546636.1">
    <property type="nucleotide sequence ID" value="NZ_BOMJ01000038.1"/>
</dbReference>
<keyword evidence="9" id="KW-1185">Reference proteome</keyword>
<dbReference type="AlphaFoldDB" id="A0A1H2BN53"/>
<feature type="transmembrane region" description="Helical" evidence="6">
    <location>
        <begin position="293"/>
        <end position="312"/>
    </location>
</feature>
<dbReference type="EMBL" id="LT629758">
    <property type="protein sequence ID" value="SDT59628.1"/>
    <property type="molecule type" value="Genomic_DNA"/>
</dbReference>
<comment type="subcellular location">
    <subcellularLocation>
        <location evidence="1">Cell membrane</location>
        <topology evidence="1">Multi-pass membrane protein</topology>
    </subcellularLocation>
</comment>
<evidence type="ECO:0000259" key="7">
    <source>
        <dbReference type="Pfam" id="PF00482"/>
    </source>
</evidence>
<keyword evidence="2" id="KW-1003">Cell membrane</keyword>
<evidence type="ECO:0000256" key="4">
    <source>
        <dbReference type="ARBA" id="ARBA00022989"/>
    </source>
</evidence>
<dbReference type="PANTHER" id="PTHR35007">
    <property type="entry name" value="INTEGRAL MEMBRANE PROTEIN-RELATED"/>
    <property type="match status" value="1"/>
</dbReference>
<dbReference type="PANTHER" id="PTHR35007:SF1">
    <property type="entry name" value="PILUS ASSEMBLY PROTEIN"/>
    <property type="match status" value="1"/>
</dbReference>
<feature type="transmembrane region" description="Helical" evidence="6">
    <location>
        <begin position="118"/>
        <end position="136"/>
    </location>
</feature>
<dbReference type="InterPro" id="IPR042094">
    <property type="entry name" value="T2SS_GspF_sf"/>
</dbReference>
<feature type="transmembrane region" description="Helical" evidence="6">
    <location>
        <begin position="94"/>
        <end position="112"/>
    </location>
</feature>
<reference evidence="8 9" key="1">
    <citation type="submission" date="2016-10" db="EMBL/GenBank/DDBJ databases">
        <authorList>
            <person name="de Groot N.N."/>
        </authorList>
    </citation>
    <scope>NUCLEOTIDE SEQUENCE [LARGE SCALE GENOMIC DNA]</scope>
    <source>
        <strain evidence="8 9">DSM 43941</strain>
    </source>
</reference>
<keyword evidence="4 6" id="KW-1133">Transmembrane helix</keyword>
<evidence type="ECO:0000256" key="1">
    <source>
        <dbReference type="ARBA" id="ARBA00004651"/>
    </source>
</evidence>
<feature type="transmembrane region" description="Helical" evidence="6">
    <location>
        <begin position="6"/>
        <end position="27"/>
    </location>
</feature>
<proteinExistence type="predicted"/>
<feature type="domain" description="Type II secretion system protein GspF" evidence="7">
    <location>
        <begin position="153"/>
        <end position="275"/>
    </location>
</feature>
<evidence type="ECO:0000313" key="8">
    <source>
        <dbReference type="EMBL" id="SDT59628.1"/>
    </source>
</evidence>
<dbReference type="Proteomes" id="UP000198688">
    <property type="component" value="Chromosome I"/>
</dbReference>
<name>A0A1H2BN53_9ACTN</name>
<evidence type="ECO:0000256" key="5">
    <source>
        <dbReference type="ARBA" id="ARBA00023136"/>
    </source>
</evidence>
<dbReference type="STRING" id="113562.SAMN04489716_4752"/>